<keyword evidence="5 7" id="KW-0472">Membrane</keyword>
<accession>A0A7T3F9M0</accession>
<dbReference type="Pfam" id="PF02326">
    <property type="entry name" value="YMF19"/>
    <property type="match status" value="1"/>
</dbReference>
<evidence type="ECO:0000256" key="6">
    <source>
        <dbReference type="ARBA" id="ARBA00023310"/>
    </source>
</evidence>
<evidence type="ECO:0000259" key="8">
    <source>
        <dbReference type="Pfam" id="PF02326"/>
    </source>
</evidence>
<feature type="domain" description="ATP synthase YMF19-like N-terminal" evidence="8">
    <location>
        <begin position="2"/>
        <end position="51"/>
    </location>
</feature>
<organism evidence="9">
    <name type="scientific">Letepsammia franki</name>
    <dbReference type="NCBI Taxonomy" id="2795393"/>
    <lineage>
        <taxon>Eukaryota</taxon>
        <taxon>Metazoa</taxon>
        <taxon>Cnidaria</taxon>
        <taxon>Anthozoa</taxon>
        <taxon>Hexacorallia</taxon>
        <taxon>Scleractinia</taxon>
        <taxon>Fungiina</taxon>
        <taxon>Micrabaciidae</taxon>
        <taxon>Letepsammia</taxon>
    </lineage>
</organism>
<reference evidence="9" key="1">
    <citation type="journal article" date="2020" name="Sci. Rep.">
        <title>The earliest diverging extant scleractinian corals recovered by mitochondrial genomes.</title>
        <authorList>
            <person name="Seiblitz I.G.L."/>
            <person name="Capel K.C.C."/>
            <person name="Stolarski J."/>
            <person name="Quek Z.B.R."/>
            <person name="Huang D."/>
            <person name="Kitahara M.V."/>
        </authorList>
    </citation>
    <scope>NUCLEOTIDE SEQUENCE</scope>
</reference>
<keyword evidence="4 9" id="KW-0496">Mitochondrion</keyword>
<evidence type="ECO:0000256" key="2">
    <source>
        <dbReference type="ARBA" id="ARBA00022692"/>
    </source>
</evidence>
<keyword evidence="6" id="KW-0066">ATP synthesis</keyword>
<dbReference type="InterPro" id="IPR003319">
    <property type="entry name" value="YMF19-like_N"/>
</dbReference>
<evidence type="ECO:0000256" key="5">
    <source>
        <dbReference type="ARBA" id="ARBA00023136"/>
    </source>
</evidence>
<protein>
    <submittedName>
        <fullName evidence="9">ATP synthase subunit 8</fullName>
    </submittedName>
</protein>
<keyword evidence="2 7" id="KW-0812">Transmembrane</keyword>
<evidence type="ECO:0000313" key="9">
    <source>
        <dbReference type="EMBL" id="QPT85932.1"/>
    </source>
</evidence>
<feature type="transmembrane region" description="Helical" evidence="7">
    <location>
        <begin position="12"/>
        <end position="32"/>
    </location>
</feature>
<evidence type="ECO:0000256" key="4">
    <source>
        <dbReference type="ARBA" id="ARBA00023128"/>
    </source>
</evidence>
<dbReference type="GO" id="GO:0006754">
    <property type="term" value="P:ATP biosynthetic process"/>
    <property type="evidence" value="ECO:0007669"/>
    <property type="project" value="UniProtKB-KW"/>
</dbReference>
<geneLocation type="mitochondrion" evidence="9"/>
<name>A0A7T3F9M0_9CNID</name>
<evidence type="ECO:0000256" key="1">
    <source>
        <dbReference type="ARBA" id="ARBA00004325"/>
    </source>
</evidence>
<gene>
    <name evidence="9" type="primary">ATP8</name>
</gene>
<dbReference type="EMBL" id="MT706039">
    <property type="protein sequence ID" value="QPT85932.1"/>
    <property type="molecule type" value="Genomic_DNA"/>
</dbReference>
<comment type="subcellular location">
    <subcellularLocation>
        <location evidence="1">Mitochondrion membrane</location>
    </subcellularLocation>
</comment>
<evidence type="ECO:0000256" key="7">
    <source>
        <dbReference type="SAM" id="Phobius"/>
    </source>
</evidence>
<dbReference type="GO" id="GO:0031966">
    <property type="term" value="C:mitochondrial membrane"/>
    <property type="evidence" value="ECO:0007669"/>
    <property type="project" value="UniProtKB-SubCell"/>
</dbReference>
<keyword evidence="3 7" id="KW-1133">Transmembrane helix</keyword>
<evidence type="ECO:0000256" key="3">
    <source>
        <dbReference type="ARBA" id="ARBA00022989"/>
    </source>
</evidence>
<proteinExistence type="predicted"/>
<sequence length="74" mass="8865">MPQLDITMYLTQYRWTLFVLFLLFFLLVFFVLPTIKKNWLIRKFVVRSMVDAGGLVKKVKILKWWIPLNNKGSS</sequence>
<dbReference type="AlphaFoldDB" id="A0A7T3F9M0"/>